<name>A0A517Q6G8_9PLAN</name>
<dbReference type="NCBIfam" id="NF004991">
    <property type="entry name" value="PRK06370.1-3"/>
    <property type="match status" value="1"/>
</dbReference>
<protein>
    <submittedName>
        <fullName evidence="13">Mercuric reductase</fullName>
        <ecNumber evidence="13">1.16.1.1</ecNumber>
    </submittedName>
</protein>
<evidence type="ECO:0000259" key="11">
    <source>
        <dbReference type="Pfam" id="PF02852"/>
    </source>
</evidence>
<dbReference type="FunFam" id="3.30.390.30:FF:000001">
    <property type="entry name" value="Dihydrolipoyl dehydrogenase"/>
    <property type="match status" value="1"/>
</dbReference>
<evidence type="ECO:0000256" key="5">
    <source>
        <dbReference type="ARBA" id="ARBA00023002"/>
    </source>
</evidence>
<dbReference type="AlphaFoldDB" id="A0A517Q6G8"/>
<dbReference type="Pfam" id="PF02852">
    <property type="entry name" value="Pyr_redox_dim"/>
    <property type="match status" value="1"/>
</dbReference>
<dbReference type="SUPFAM" id="SSF51905">
    <property type="entry name" value="FAD/NAD(P)-binding domain"/>
    <property type="match status" value="1"/>
</dbReference>
<keyword evidence="4" id="KW-0521">NADP</keyword>
<accession>A0A517Q6G8</accession>
<keyword evidence="14" id="KW-1185">Reference proteome</keyword>
<keyword evidence="2 10" id="KW-0285">Flavoprotein</keyword>
<evidence type="ECO:0000313" key="13">
    <source>
        <dbReference type="EMBL" id="QDT27230.1"/>
    </source>
</evidence>
<keyword evidence="8" id="KW-0520">NAD</keyword>
<dbReference type="FunFam" id="3.50.50.60:FF:000379">
    <property type="entry name" value="Mercuric reductase"/>
    <property type="match status" value="1"/>
</dbReference>
<dbReference type="PRINTS" id="PR00368">
    <property type="entry name" value="FADPNR"/>
</dbReference>
<evidence type="ECO:0000256" key="7">
    <source>
        <dbReference type="ARBA" id="ARBA00023284"/>
    </source>
</evidence>
<comment type="cofactor">
    <cofactor evidence="8">
        <name>FAD</name>
        <dbReference type="ChEBI" id="CHEBI:57692"/>
    </cofactor>
    <text evidence="8">Binds 1 FAD per subunit.</text>
</comment>
<sequence length="507" mass="55399">MFDPIQIAPDDDFNQELVRQVHPPDWTNPTPDGRYNLVVIGAGTAGLVTAAGAAGLGAKVALIERQLMGGDCLNTGCVPSKAIIRSARVFQSLLNSQDLGIEINPQTASINFSQVMQRMRKLRAQISQHDSARRFQDLGVDVFLGEGKFLDRQTIEVSQQKLTFKKAVITTGARAAVPEIPGIKETGYLTNESVFSLTELPARLAVIGGGPIGCELAQTFARLGSTVTLIHSHSQLLPREDPDAAQLIQRQLEADGVKLFLNAKTTHSTRIEREKQLTIASESQTIKLHVDEILVAAGRAPNVEGLNLERAGVEYDSHSGIFVNDYLQTTNSQIYGAGDICSRYQFTHNADFQARIVIGNALFLGRSKTSRLLIPWCTYTDPEIAHVGISEHEARSTGIAIHTFIQKLESVDRAILDGESNGFVKIHVKQGTDQILGATIVAAHAGDLISEITLAMQTGTGLKRIASVIHPYPTQADAIRKIGDQFNRTRLSPFLKSLLSKWLKWTR</sequence>
<dbReference type="PIRSF" id="PIRSF000350">
    <property type="entry name" value="Mercury_reductase_MerA"/>
    <property type="match status" value="1"/>
</dbReference>
<feature type="binding site" evidence="8">
    <location>
        <position position="147"/>
    </location>
    <ligand>
        <name>FAD</name>
        <dbReference type="ChEBI" id="CHEBI:57692"/>
    </ligand>
</feature>
<dbReference type="EC" id="1.16.1.1" evidence="13"/>
<feature type="binding site" evidence="8">
    <location>
        <position position="298"/>
    </location>
    <ligand>
        <name>NAD(+)</name>
        <dbReference type="ChEBI" id="CHEBI:57540"/>
    </ligand>
</feature>
<feature type="domain" description="Pyridine nucleotide-disulphide oxidoreductase dimerisation" evidence="11">
    <location>
        <begin position="374"/>
        <end position="480"/>
    </location>
</feature>
<proteinExistence type="inferred from homology"/>
<evidence type="ECO:0000256" key="6">
    <source>
        <dbReference type="ARBA" id="ARBA00023157"/>
    </source>
</evidence>
<reference evidence="13 14" key="1">
    <citation type="submission" date="2019-03" db="EMBL/GenBank/DDBJ databases">
        <title>Deep-cultivation of Planctomycetes and their phenomic and genomic characterization uncovers novel biology.</title>
        <authorList>
            <person name="Wiegand S."/>
            <person name="Jogler M."/>
            <person name="Boedeker C."/>
            <person name="Pinto D."/>
            <person name="Vollmers J."/>
            <person name="Rivas-Marin E."/>
            <person name="Kohn T."/>
            <person name="Peeters S.H."/>
            <person name="Heuer A."/>
            <person name="Rast P."/>
            <person name="Oberbeckmann S."/>
            <person name="Bunk B."/>
            <person name="Jeske O."/>
            <person name="Meyerdierks A."/>
            <person name="Storesund J.E."/>
            <person name="Kallscheuer N."/>
            <person name="Luecker S."/>
            <person name="Lage O.M."/>
            <person name="Pohl T."/>
            <person name="Merkel B.J."/>
            <person name="Hornburger P."/>
            <person name="Mueller R.-W."/>
            <person name="Bruemmer F."/>
            <person name="Labrenz M."/>
            <person name="Spormann A.M."/>
            <person name="Op den Camp H."/>
            <person name="Overmann J."/>
            <person name="Amann R."/>
            <person name="Jetten M.S.M."/>
            <person name="Mascher T."/>
            <person name="Medema M.H."/>
            <person name="Devos D.P."/>
            <person name="Kaster A.-K."/>
            <person name="Ovreas L."/>
            <person name="Rohde M."/>
            <person name="Galperin M.Y."/>
            <person name="Jogler C."/>
        </authorList>
    </citation>
    <scope>NUCLEOTIDE SEQUENCE [LARGE SCALE GENOMIC DNA]</scope>
    <source>
        <strain evidence="13 14">Enr10</strain>
    </source>
</reference>
<dbReference type="EMBL" id="CP037421">
    <property type="protein sequence ID" value="QDT27230.1"/>
    <property type="molecule type" value="Genomic_DNA"/>
</dbReference>
<dbReference type="InterPro" id="IPR004099">
    <property type="entry name" value="Pyr_nucl-diS_OxRdtase_dimer"/>
</dbReference>
<dbReference type="GO" id="GO:0016152">
    <property type="term" value="F:mercury (II) reductase (NADP+) activity"/>
    <property type="evidence" value="ECO:0007669"/>
    <property type="project" value="UniProtKB-EC"/>
</dbReference>
<evidence type="ECO:0000256" key="3">
    <source>
        <dbReference type="ARBA" id="ARBA00022827"/>
    </source>
</evidence>
<dbReference type="PANTHER" id="PTHR43014">
    <property type="entry name" value="MERCURIC REDUCTASE"/>
    <property type="match status" value="1"/>
</dbReference>
<evidence type="ECO:0000256" key="4">
    <source>
        <dbReference type="ARBA" id="ARBA00022857"/>
    </source>
</evidence>
<evidence type="ECO:0000259" key="12">
    <source>
        <dbReference type="Pfam" id="PF07992"/>
    </source>
</evidence>
<dbReference type="SUPFAM" id="SSF55424">
    <property type="entry name" value="FAD/NAD-linked reductases, dimerisation (C-terminal) domain"/>
    <property type="match status" value="1"/>
</dbReference>
<feature type="binding site" evidence="8">
    <location>
        <position position="339"/>
    </location>
    <ligand>
        <name>FAD</name>
        <dbReference type="ChEBI" id="CHEBI:57692"/>
    </ligand>
</feature>
<keyword evidence="7 10" id="KW-0676">Redox-active center</keyword>
<keyword evidence="6" id="KW-1015">Disulfide bond</keyword>
<dbReference type="Pfam" id="PF07992">
    <property type="entry name" value="Pyr_redox_2"/>
    <property type="match status" value="1"/>
</dbReference>
<keyword evidence="5 10" id="KW-0560">Oxidoreductase</keyword>
<dbReference type="GO" id="GO:0003955">
    <property type="term" value="F:NAD(P)H dehydrogenase (quinone) activity"/>
    <property type="evidence" value="ECO:0007669"/>
    <property type="project" value="TreeGrafter"/>
</dbReference>
<dbReference type="PROSITE" id="PS00076">
    <property type="entry name" value="PYRIDINE_REDOX_1"/>
    <property type="match status" value="1"/>
</dbReference>
<dbReference type="RefSeq" id="WP_145449395.1">
    <property type="nucleotide sequence ID" value="NZ_CP037421.1"/>
</dbReference>
<dbReference type="InterPro" id="IPR012999">
    <property type="entry name" value="Pyr_OxRdtase_I_AS"/>
</dbReference>
<evidence type="ECO:0000256" key="9">
    <source>
        <dbReference type="PIRSR" id="PIRSR000350-4"/>
    </source>
</evidence>
<feature type="disulfide bond" description="Redox-active" evidence="9">
    <location>
        <begin position="72"/>
        <end position="77"/>
    </location>
</feature>
<dbReference type="GO" id="GO:0050660">
    <property type="term" value="F:flavin adenine dinucleotide binding"/>
    <property type="evidence" value="ECO:0007669"/>
    <property type="project" value="TreeGrafter"/>
</dbReference>
<organism evidence="13 14">
    <name type="scientific">Gimesia panareensis</name>
    <dbReference type="NCBI Taxonomy" id="2527978"/>
    <lineage>
        <taxon>Bacteria</taxon>
        <taxon>Pseudomonadati</taxon>
        <taxon>Planctomycetota</taxon>
        <taxon>Planctomycetia</taxon>
        <taxon>Planctomycetales</taxon>
        <taxon>Planctomycetaceae</taxon>
        <taxon>Gimesia</taxon>
    </lineage>
</organism>
<dbReference type="InterPro" id="IPR023753">
    <property type="entry name" value="FAD/NAD-binding_dom"/>
</dbReference>
<dbReference type="InterPro" id="IPR016156">
    <property type="entry name" value="FAD/NAD-linked_Rdtase_dimer_sf"/>
</dbReference>
<dbReference type="PANTHER" id="PTHR43014:SF2">
    <property type="entry name" value="MERCURIC REDUCTASE"/>
    <property type="match status" value="1"/>
</dbReference>
<evidence type="ECO:0000313" key="14">
    <source>
        <dbReference type="Proteomes" id="UP000315647"/>
    </source>
</evidence>
<evidence type="ECO:0000256" key="2">
    <source>
        <dbReference type="ARBA" id="ARBA00022630"/>
    </source>
</evidence>
<dbReference type="Gene3D" id="3.30.390.30">
    <property type="match status" value="1"/>
</dbReference>
<feature type="binding site" evidence="8">
    <location>
        <begin position="208"/>
        <end position="215"/>
    </location>
    <ligand>
        <name>NAD(+)</name>
        <dbReference type="ChEBI" id="CHEBI:57540"/>
    </ligand>
</feature>
<feature type="domain" description="FAD/NAD(P)-binding" evidence="12">
    <location>
        <begin position="35"/>
        <end position="354"/>
    </location>
</feature>
<evidence type="ECO:0000256" key="8">
    <source>
        <dbReference type="PIRSR" id="PIRSR000350-3"/>
    </source>
</evidence>
<feature type="binding site" evidence="8">
    <location>
        <position position="81"/>
    </location>
    <ligand>
        <name>FAD</name>
        <dbReference type="ChEBI" id="CHEBI:57692"/>
    </ligand>
</feature>
<dbReference type="GO" id="GO:0016668">
    <property type="term" value="F:oxidoreductase activity, acting on a sulfur group of donors, NAD(P) as acceptor"/>
    <property type="evidence" value="ECO:0007669"/>
    <property type="project" value="InterPro"/>
</dbReference>
<dbReference type="PRINTS" id="PR00411">
    <property type="entry name" value="PNDRDTASEI"/>
</dbReference>
<dbReference type="InterPro" id="IPR036188">
    <property type="entry name" value="FAD/NAD-bd_sf"/>
</dbReference>
<dbReference type="Gene3D" id="3.50.50.60">
    <property type="entry name" value="FAD/NAD(P)-binding domain"/>
    <property type="match status" value="2"/>
</dbReference>
<comment type="similarity">
    <text evidence="1 10">Belongs to the class-I pyridine nucleotide-disulfide oxidoreductase family.</text>
</comment>
<evidence type="ECO:0000256" key="10">
    <source>
        <dbReference type="RuleBase" id="RU003691"/>
    </source>
</evidence>
<dbReference type="InterPro" id="IPR001100">
    <property type="entry name" value="Pyr_nuc-diS_OxRdtase"/>
</dbReference>
<keyword evidence="3 8" id="KW-0274">FAD</keyword>
<dbReference type="Proteomes" id="UP000315647">
    <property type="component" value="Chromosome"/>
</dbReference>
<gene>
    <name evidence="13" type="primary">merA</name>
    <name evidence="13" type="ORF">Enr10x_25450</name>
</gene>
<keyword evidence="8" id="KW-0547">Nucleotide-binding</keyword>
<evidence type="ECO:0000256" key="1">
    <source>
        <dbReference type="ARBA" id="ARBA00007532"/>
    </source>
</evidence>